<evidence type="ECO:0000256" key="1">
    <source>
        <dbReference type="ARBA" id="ARBA00004382"/>
    </source>
</evidence>
<keyword evidence="11" id="KW-0697">Rotamase</keyword>
<dbReference type="GO" id="GO:0005886">
    <property type="term" value="C:plasma membrane"/>
    <property type="evidence" value="ECO:0007669"/>
    <property type="project" value="UniProtKB-SubCell"/>
</dbReference>
<gene>
    <name evidence="14" type="ORF">A1332_05575</name>
</gene>
<evidence type="ECO:0000256" key="9">
    <source>
        <dbReference type="ARBA" id="ARBA00040743"/>
    </source>
</evidence>
<name>A0A177LRX4_METMH</name>
<comment type="subcellular location">
    <subcellularLocation>
        <location evidence="1">Cell inner membrane</location>
        <topology evidence="1">Single-pass type II membrane protein</topology>
        <orientation evidence="1">Periplasmic side</orientation>
    </subcellularLocation>
</comment>
<dbReference type="PANTHER" id="PTHR47529:SF1">
    <property type="entry name" value="PERIPLASMIC CHAPERONE PPID"/>
    <property type="match status" value="1"/>
</dbReference>
<dbReference type="EMBL" id="LUUG01000139">
    <property type="protein sequence ID" value="OAH95983.1"/>
    <property type="molecule type" value="Genomic_DNA"/>
</dbReference>
<keyword evidence="2" id="KW-1003">Cell membrane</keyword>
<proteinExistence type="inferred from homology"/>
<dbReference type="GO" id="GO:0003755">
    <property type="term" value="F:peptidyl-prolyl cis-trans isomerase activity"/>
    <property type="evidence" value="ECO:0007669"/>
    <property type="project" value="UniProtKB-KW"/>
</dbReference>
<evidence type="ECO:0000256" key="6">
    <source>
        <dbReference type="ARBA" id="ARBA00023136"/>
    </source>
</evidence>
<dbReference type="PROSITE" id="PS01096">
    <property type="entry name" value="PPIC_PPIASE_1"/>
    <property type="match status" value="1"/>
</dbReference>
<protein>
    <recommendedName>
        <fullName evidence="9">Periplasmic chaperone PpiD</fullName>
    </recommendedName>
    <alternativeName>
        <fullName evidence="10">Periplasmic folding chaperone</fullName>
    </alternativeName>
</protein>
<evidence type="ECO:0000256" key="12">
    <source>
        <dbReference type="SAM" id="Phobius"/>
    </source>
</evidence>
<dbReference type="Gene3D" id="3.10.50.40">
    <property type="match status" value="1"/>
</dbReference>
<organism evidence="14 15">
    <name type="scientific">Methylomonas methanica</name>
    <dbReference type="NCBI Taxonomy" id="421"/>
    <lineage>
        <taxon>Bacteria</taxon>
        <taxon>Pseudomonadati</taxon>
        <taxon>Pseudomonadota</taxon>
        <taxon>Gammaproteobacteria</taxon>
        <taxon>Methylococcales</taxon>
        <taxon>Methylococcaceae</taxon>
        <taxon>Methylomonas</taxon>
    </lineage>
</organism>
<evidence type="ECO:0000256" key="2">
    <source>
        <dbReference type="ARBA" id="ARBA00022475"/>
    </source>
</evidence>
<evidence type="ECO:0000256" key="11">
    <source>
        <dbReference type="PROSITE-ProRule" id="PRU00278"/>
    </source>
</evidence>
<sequence>MLLEIREKVHGLFASIILILICVLFGLWGIQNYLGGGKEAPVVSVGDKEFFQRDVSQAYQQYAQNLAGMKFDEETIKKQALQKLVRDEVLLQYVQDQNLLVSDDTARDFIQTLEYFQKDGKFDKTQYQTMLGSQGMSSAEFVNRIKKALVMEQFQRAVVDSSFVTPAEINNFFKIQNQTRDVEYVTVPLTLISQQPGEEEITAYYQQHQDAYQTPEQVAIEYVELSLDKLAADISPSEEQLKAYYEEQKVQFTTKERRKISHILFAFSKDRTADELALQKALKAKQDLKNKDFAALAAEVSDDKLTAKNGGDLGLFNVGVMEKAFEDAASSLKLGEVSEPVKSAFGYHLIKVTELIPGDVKPYEAVKAEVSKAYQKAQAEAKFNTLAEKVAEVSYENPDSLAAVAQLLGGATSKTEAFTRAAGDGIAADEKVRAAAFSDDVLKGSNSEPLEIGGDKVVVLRMLSHQPAASRELKDVKAQVIAAIQQDKAKQQAIATADKIKQELAGGKKLAQIAEALHLQTKKINGLTRTASDLPAAVTQEIFRTAKPKAGQPSVAVIDEAKGGKLVVSVNSVNEGVMSDSDKSKQALIAKNISTAFGKAQMEAVLNALQTKADIVINTQKQ</sequence>
<dbReference type="OrthoDB" id="9812372at2"/>
<keyword evidence="7" id="KW-0143">Chaperone</keyword>
<dbReference type="SUPFAM" id="SSF54534">
    <property type="entry name" value="FKBP-like"/>
    <property type="match status" value="1"/>
</dbReference>
<keyword evidence="11 14" id="KW-0413">Isomerase</keyword>
<dbReference type="AlphaFoldDB" id="A0A177LRX4"/>
<dbReference type="PROSITE" id="PS50198">
    <property type="entry name" value="PPIC_PPIASE_2"/>
    <property type="match status" value="1"/>
</dbReference>
<evidence type="ECO:0000256" key="3">
    <source>
        <dbReference type="ARBA" id="ARBA00022519"/>
    </source>
</evidence>
<comment type="similarity">
    <text evidence="8">Belongs to the PpiD chaperone family.</text>
</comment>
<accession>A0A177LRX4</accession>
<dbReference type="Pfam" id="PF13624">
    <property type="entry name" value="SurA_N_3"/>
    <property type="match status" value="1"/>
</dbReference>
<dbReference type="RefSeq" id="WP_064010979.1">
    <property type="nucleotide sequence ID" value="NZ_LUUG01000139.1"/>
</dbReference>
<keyword evidence="5 12" id="KW-1133">Transmembrane helix</keyword>
<dbReference type="InterPro" id="IPR027304">
    <property type="entry name" value="Trigger_fact/SurA_dom_sf"/>
</dbReference>
<evidence type="ECO:0000313" key="14">
    <source>
        <dbReference type="EMBL" id="OAH95983.1"/>
    </source>
</evidence>
<feature type="transmembrane region" description="Helical" evidence="12">
    <location>
        <begin position="12"/>
        <end position="30"/>
    </location>
</feature>
<dbReference type="InterPro" id="IPR023058">
    <property type="entry name" value="PPIase_PpiC_CS"/>
</dbReference>
<dbReference type="InterPro" id="IPR052029">
    <property type="entry name" value="PpiD_chaperone"/>
</dbReference>
<evidence type="ECO:0000313" key="15">
    <source>
        <dbReference type="Proteomes" id="UP000078090"/>
    </source>
</evidence>
<dbReference type="Gene3D" id="1.10.4030.10">
    <property type="entry name" value="Porin chaperone SurA, peptide-binding domain"/>
    <property type="match status" value="1"/>
</dbReference>
<dbReference type="Pfam" id="PF00639">
    <property type="entry name" value="Rotamase"/>
    <property type="match status" value="1"/>
</dbReference>
<keyword evidence="4 12" id="KW-0812">Transmembrane</keyword>
<dbReference type="PANTHER" id="PTHR47529">
    <property type="entry name" value="PEPTIDYL-PROLYL CIS-TRANS ISOMERASE D"/>
    <property type="match status" value="1"/>
</dbReference>
<evidence type="ECO:0000256" key="7">
    <source>
        <dbReference type="ARBA" id="ARBA00023186"/>
    </source>
</evidence>
<evidence type="ECO:0000256" key="10">
    <source>
        <dbReference type="ARBA" id="ARBA00042775"/>
    </source>
</evidence>
<dbReference type="Proteomes" id="UP000078090">
    <property type="component" value="Unassembled WGS sequence"/>
</dbReference>
<comment type="caution">
    <text evidence="14">The sequence shown here is derived from an EMBL/GenBank/DDBJ whole genome shotgun (WGS) entry which is preliminary data.</text>
</comment>
<evidence type="ECO:0000256" key="8">
    <source>
        <dbReference type="ARBA" id="ARBA00038408"/>
    </source>
</evidence>
<keyword evidence="6 12" id="KW-0472">Membrane</keyword>
<reference evidence="14 15" key="1">
    <citation type="submission" date="2016-03" db="EMBL/GenBank/DDBJ databases">
        <authorList>
            <person name="Ploux O."/>
        </authorList>
    </citation>
    <scope>NUCLEOTIDE SEQUENCE [LARGE SCALE GENOMIC DNA]</scope>
    <source>
        <strain evidence="14 15">R-45363</strain>
    </source>
</reference>
<dbReference type="InterPro" id="IPR046357">
    <property type="entry name" value="PPIase_dom_sf"/>
</dbReference>
<keyword evidence="3" id="KW-0997">Cell inner membrane</keyword>
<dbReference type="InterPro" id="IPR000297">
    <property type="entry name" value="PPIase_PpiC"/>
</dbReference>
<evidence type="ECO:0000256" key="5">
    <source>
        <dbReference type="ARBA" id="ARBA00022989"/>
    </source>
</evidence>
<evidence type="ECO:0000256" key="4">
    <source>
        <dbReference type="ARBA" id="ARBA00022692"/>
    </source>
</evidence>
<feature type="domain" description="PpiC" evidence="13">
    <location>
        <begin position="255"/>
        <end position="354"/>
    </location>
</feature>
<evidence type="ECO:0000259" key="13">
    <source>
        <dbReference type="PROSITE" id="PS50198"/>
    </source>
</evidence>
<dbReference type="SUPFAM" id="SSF109998">
    <property type="entry name" value="Triger factor/SurA peptide-binding domain-like"/>
    <property type="match status" value="1"/>
</dbReference>